<dbReference type="Gene3D" id="3.40.1440.10">
    <property type="entry name" value="GIY-YIG endonuclease"/>
    <property type="match status" value="1"/>
</dbReference>
<accession>A0A1G2M3D4</accession>
<proteinExistence type="inferred from homology"/>
<sequence>MYFVYIIRCSDDTLYTGITTDVERRFNEHKNGKGGHYTKSRKAVELLYTEKSPDRSSALKREAEIKSWSREEKLNLINKEEASKSVSEIGQDNQS</sequence>
<dbReference type="EMBL" id="MHRF01000007">
    <property type="protein sequence ID" value="OHA18274.1"/>
    <property type="molecule type" value="Genomic_DNA"/>
</dbReference>
<name>A0A1G2M3D4_9BACT</name>
<evidence type="ECO:0000313" key="4">
    <source>
        <dbReference type="Proteomes" id="UP000178873"/>
    </source>
</evidence>
<reference evidence="3 4" key="1">
    <citation type="journal article" date="2016" name="Nat. Commun.">
        <title>Thousands of microbial genomes shed light on interconnected biogeochemical processes in an aquifer system.</title>
        <authorList>
            <person name="Anantharaman K."/>
            <person name="Brown C.T."/>
            <person name="Hug L.A."/>
            <person name="Sharon I."/>
            <person name="Castelle C.J."/>
            <person name="Probst A.J."/>
            <person name="Thomas B.C."/>
            <person name="Singh A."/>
            <person name="Wilkins M.J."/>
            <person name="Karaoz U."/>
            <person name="Brodie E.L."/>
            <person name="Williams K.H."/>
            <person name="Hubbard S.S."/>
            <person name="Banfield J.F."/>
        </authorList>
    </citation>
    <scope>NUCLEOTIDE SEQUENCE [LARGE SCALE GENOMIC DNA]</scope>
</reference>
<dbReference type="SUPFAM" id="SSF82771">
    <property type="entry name" value="GIY-YIG endonuclease"/>
    <property type="match status" value="1"/>
</dbReference>
<protein>
    <recommendedName>
        <fullName evidence="2">GIY-YIG domain-containing protein</fullName>
    </recommendedName>
</protein>
<dbReference type="InterPro" id="IPR000305">
    <property type="entry name" value="GIY-YIG_endonuc"/>
</dbReference>
<dbReference type="STRING" id="1802301.A2664_02315"/>
<dbReference type="PROSITE" id="PS50164">
    <property type="entry name" value="GIY_YIG"/>
    <property type="match status" value="1"/>
</dbReference>
<dbReference type="SMART" id="SM00465">
    <property type="entry name" value="GIYc"/>
    <property type="match status" value="1"/>
</dbReference>
<evidence type="ECO:0000313" key="3">
    <source>
        <dbReference type="EMBL" id="OHA18274.1"/>
    </source>
</evidence>
<dbReference type="PANTHER" id="PTHR34477:SF1">
    <property type="entry name" value="UPF0213 PROTEIN YHBQ"/>
    <property type="match status" value="1"/>
</dbReference>
<dbReference type="InterPro" id="IPR050190">
    <property type="entry name" value="UPF0213_domain"/>
</dbReference>
<dbReference type="CDD" id="cd10456">
    <property type="entry name" value="GIY-YIG_UPF0213"/>
    <property type="match status" value="1"/>
</dbReference>
<evidence type="ECO:0000256" key="1">
    <source>
        <dbReference type="ARBA" id="ARBA00007435"/>
    </source>
</evidence>
<comment type="caution">
    <text evidence="3">The sequence shown here is derived from an EMBL/GenBank/DDBJ whole genome shotgun (WGS) entry which is preliminary data.</text>
</comment>
<dbReference type="AlphaFoldDB" id="A0A1G2M3D4"/>
<feature type="domain" description="GIY-YIG" evidence="2">
    <location>
        <begin position="1"/>
        <end position="76"/>
    </location>
</feature>
<organism evidence="3 4">
    <name type="scientific">Candidatus Taylorbacteria bacterium RIFCSPHIGHO2_01_FULL_46_22b</name>
    <dbReference type="NCBI Taxonomy" id="1802301"/>
    <lineage>
        <taxon>Bacteria</taxon>
        <taxon>Candidatus Tayloriibacteriota</taxon>
    </lineage>
</organism>
<dbReference type="PANTHER" id="PTHR34477">
    <property type="entry name" value="UPF0213 PROTEIN YHBQ"/>
    <property type="match status" value="1"/>
</dbReference>
<gene>
    <name evidence="3" type="ORF">A2664_02315</name>
</gene>
<dbReference type="InterPro" id="IPR035901">
    <property type="entry name" value="GIY-YIG_endonuc_sf"/>
</dbReference>
<dbReference type="Proteomes" id="UP000178873">
    <property type="component" value="Unassembled WGS sequence"/>
</dbReference>
<dbReference type="Pfam" id="PF01541">
    <property type="entry name" value="GIY-YIG"/>
    <property type="match status" value="1"/>
</dbReference>
<comment type="similarity">
    <text evidence="1">Belongs to the UPF0213 family.</text>
</comment>
<evidence type="ECO:0000259" key="2">
    <source>
        <dbReference type="PROSITE" id="PS50164"/>
    </source>
</evidence>